<comment type="caution">
    <text evidence="2">The sequence shown here is derived from an EMBL/GenBank/DDBJ whole genome shotgun (WGS) entry which is preliminary data.</text>
</comment>
<dbReference type="AlphaFoldDB" id="A0A2J7ZGZ0"/>
<evidence type="ECO:0008006" key="4">
    <source>
        <dbReference type="Google" id="ProtNLM"/>
    </source>
</evidence>
<protein>
    <recommendedName>
        <fullName evidence="4">Secreted protein</fullName>
    </recommendedName>
</protein>
<name>A0A2J7ZGZ0_9CHLO</name>
<sequence length="77" mass="8484">MACPLRLILVAVSALVALVALVCCHRDGEEPAMDATTTSVKARDRGSRSWKSGLRFVVDAFTGRYIYTKLVQNTRRA</sequence>
<feature type="signal peptide" evidence="1">
    <location>
        <begin position="1"/>
        <end position="24"/>
    </location>
</feature>
<reference evidence="2 3" key="1">
    <citation type="journal article" date="2017" name="Mol. Biol. Evol.">
        <title>The 4-celled Tetrabaena socialis nuclear genome reveals the essential components for genetic control of cell number at the origin of multicellularity in the volvocine lineage.</title>
        <authorList>
            <person name="Featherston J."/>
            <person name="Arakaki Y."/>
            <person name="Hanschen E.R."/>
            <person name="Ferris P.J."/>
            <person name="Michod R.E."/>
            <person name="Olson B.J.S.C."/>
            <person name="Nozaki H."/>
            <person name="Durand P.M."/>
        </authorList>
    </citation>
    <scope>NUCLEOTIDE SEQUENCE [LARGE SCALE GENOMIC DNA]</scope>
    <source>
        <strain evidence="2 3">NIES-571</strain>
    </source>
</reference>
<organism evidence="2 3">
    <name type="scientific">Tetrabaena socialis</name>
    <dbReference type="NCBI Taxonomy" id="47790"/>
    <lineage>
        <taxon>Eukaryota</taxon>
        <taxon>Viridiplantae</taxon>
        <taxon>Chlorophyta</taxon>
        <taxon>core chlorophytes</taxon>
        <taxon>Chlorophyceae</taxon>
        <taxon>CS clade</taxon>
        <taxon>Chlamydomonadales</taxon>
        <taxon>Tetrabaenaceae</taxon>
        <taxon>Tetrabaena</taxon>
    </lineage>
</organism>
<accession>A0A2J7ZGZ0</accession>
<proteinExistence type="predicted"/>
<evidence type="ECO:0000256" key="1">
    <source>
        <dbReference type="SAM" id="SignalP"/>
    </source>
</evidence>
<keyword evidence="1" id="KW-0732">Signal</keyword>
<dbReference type="OrthoDB" id="1930127at2759"/>
<dbReference type="EMBL" id="PGGS01002646">
    <property type="protein sequence ID" value="PNG99543.1"/>
    <property type="molecule type" value="Genomic_DNA"/>
</dbReference>
<dbReference type="Proteomes" id="UP000236333">
    <property type="component" value="Unassembled WGS sequence"/>
</dbReference>
<evidence type="ECO:0000313" key="3">
    <source>
        <dbReference type="Proteomes" id="UP000236333"/>
    </source>
</evidence>
<keyword evidence="3" id="KW-1185">Reference proteome</keyword>
<evidence type="ECO:0000313" key="2">
    <source>
        <dbReference type="EMBL" id="PNG99543.1"/>
    </source>
</evidence>
<feature type="chain" id="PRO_5014339820" description="Secreted protein" evidence="1">
    <location>
        <begin position="25"/>
        <end position="77"/>
    </location>
</feature>
<gene>
    <name evidence="2" type="ORF">TSOC_014676</name>
</gene>